<feature type="chain" id="PRO_5017823458" evidence="1">
    <location>
        <begin position="35"/>
        <end position="480"/>
    </location>
</feature>
<evidence type="ECO:0000256" key="1">
    <source>
        <dbReference type="SAM" id="SignalP"/>
    </source>
</evidence>
<dbReference type="InterPro" id="IPR039448">
    <property type="entry name" value="Beta_helix"/>
</dbReference>
<sequence>MKKNNSNGQQRNVTTLICSLILTLPFLFTQCDMANEQEISTEASPNTESASYSPSTSTTCADCDHVVNNYVTDGTQLNIQPGDIICLDASVDYNRLVFRNIVGTRNNPVIIRNCGGIAKIYSDASFGLKFENSKDFKLIGDGTDDQYGIRVTTEKGFYVTMERFTTDVEMARIEVAGSTPEGKGDRAGFAGIGVKTSPYQDCELFTDHTRQAWVMRDISIHDNYIHDTGGEGIYMGHGFYTGRKESKCPAITYSHSIRGVKIYNNLIENVGYDGIQIKNANQNVRVYNNVIRNYGTKNHSAHNEGLFIGEGTTGKFYNNLVDTGTGNGCQIQGIGNLDIYNNIFYNSGEHGIYASHGKYVKRLKEGYFNIMNNSVINSQKYGFVFYNNDGGPKRFVNNLVANAGTLTKNGAELEASNNVFTNDVPNLSIYGLVKSVEDILGLGSVVDAGADLSSFGILDDIYGRGRPDGGAFDIGAQEGY</sequence>
<reference evidence="3 4" key="1">
    <citation type="submission" date="2018-07" db="EMBL/GenBank/DDBJ databases">
        <title>Genomic Encyclopedia of Type Strains, Phase IV (KMG-IV): sequencing the most valuable type-strain genomes for metagenomic binning, comparative biology and taxonomic classification.</title>
        <authorList>
            <person name="Goeker M."/>
        </authorList>
    </citation>
    <scope>NUCLEOTIDE SEQUENCE [LARGE SCALE GENOMIC DNA]</scope>
    <source>
        <strain evidence="3 4">DSM 4134</strain>
    </source>
</reference>
<protein>
    <submittedName>
        <fullName evidence="3">Parallel beta helix pectate lyase-like protein</fullName>
    </submittedName>
</protein>
<dbReference type="GO" id="GO:0016829">
    <property type="term" value="F:lyase activity"/>
    <property type="evidence" value="ECO:0007669"/>
    <property type="project" value="UniProtKB-KW"/>
</dbReference>
<evidence type="ECO:0000313" key="3">
    <source>
        <dbReference type="EMBL" id="RED95650.1"/>
    </source>
</evidence>
<dbReference type="EMBL" id="QREG01000017">
    <property type="protein sequence ID" value="RED95650.1"/>
    <property type="molecule type" value="Genomic_DNA"/>
</dbReference>
<dbReference type="Proteomes" id="UP000256779">
    <property type="component" value="Unassembled WGS sequence"/>
</dbReference>
<evidence type="ECO:0000313" key="4">
    <source>
        <dbReference type="Proteomes" id="UP000256779"/>
    </source>
</evidence>
<dbReference type="RefSeq" id="WP_115869286.1">
    <property type="nucleotide sequence ID" value="NZ_QREG01000017.1"/>
</dbReference>
<evidence type="ECO:0000259" key="2">
    <source>
        <dbReference type="Pfam" id="PF13229"/>
    </source>
</evidence>
<dbReference type="SUPFAM" id="SSF51126">
    <property type="entry name" value="Pectin lyase-like"/>
    <property type="match status" value="1"/>
</dbReference>
<proteinExistence type="predicted"/>
<dbReference type="Gene3D" id="2.160.20.10">
    <property type="entry name" value="Single-stranded right-handed beta-helix, Pectin lyase-like"/>
    <property type="match status" value="1"/>
</dbReference>
<dbReference type="InterPro" id="IPR012334">
    <property type="entry name" value="Pectin_lyas_fold"/>
</dbReference>
<feature type="domain" description="Right handed beta helix" evidence="2">
    <location>
        <begin position="259"/>
        <end position="419"/>
    </location>
</feature>
<accession>A0A3D9KZD4</accession>
<dbReference type="Pfam" id="PF13229">
    <property type="entry name" value="Beta_helix"/>
    <property type="match status" value="1"/>
</dbReference>
<gene>
    <name evidence="3" type="ORF">C7460_117100</name>
</gene>
<keyword evidence="4" id="KW-1185">Reference proteome</keyword>
<feature type="signal peptide" evidence="1">
    <location>
        <begin position="1"/>
        <end position="34"/>
    </location>
</feature>
<organism evidence="3 4">
    <name type="scientific">Marinoscillum furvescens DSM 4134</name>
    <dbReference type="NCBI Taxonomy" id="1122208"/>
    <lineage>
        <taxon>Bacteria</taxon>
        <taxon>Pseudomonadati</taxon>
        <taxon>Bacteroidota</taxon>
        <taxon>Cytophagia</taxon>
        <taxon>Cytophagales</taxon>
        <taxon>Reichenbachiellaceae</taxon>
        <taxon>Marinoscillum</taxon>
    </lineage>
</organism>
<dbReference type="InterPro" id="IPR006626">
    <property type="entry name" value="PbH1"/>
</dbReference>
<dbReference type="AlphaFoldDB" id="A0A3D9KZD4"/>
<dbReference type="SMART" id="SM00710">
    <property type="entry name" value="PbH1"/>
    <property type="match status" value="6"/>
</dbReference>
<name>A0A3D9KZD4_MARFU</name>
<dbReference type="InterPro" id="IPR011050">
    <property type="entry name" value="Pectin_lyase_fold/virulence"/>
</dbReference>
<keyword evidence="1" id="KW-0732">Signal</keyword>
<comment type="caution">
    <text evidence="3">The sequence shown here is derived from an EMBL/GenBank/DDBJ whole genome shotgun (WGS) entry which is preliminary data.</text>
</comment>
<dbReference type="OrthoDB" id="9805017at2"/>
<keyword evidence="3" id="KW-0456">Lyase</keyword>